<dbReference type="EMBL" id="JBHUJC010000003">
    <property type="protein sequence ID" value="MFD2275200.1"/>
    <property type="molecule type" value="Genomic_DNA"/>
</dbReference>
<protein>
    <submittedName>
        <fullName evidence="3">DUF3302 domain-containing protein</fullName>
    </submittedName>
</protein>
<feature type="transmembrane region" description="Helical" evidence="2">
    <location>
        <begin position="6"/>
        <end position="25"/>
    </location>
</feature>
<accession>A0ABW5E2W0</accession>
<feature type="transmembrane region" description="Helical" evidence="2">
    <location>
        <begin position="46"/>
        <end position="65"/>
    </location>
</feature>
<keyword evidence="2" id="KW-0812">Transmembrane</keyword>
<dbReference type="Pfam" id="PF11742">
    <property type="entry name" value="DUF3302"/>
    <property type="match status" value="1"/>
</dbReference>
<dbReference type="Proteomes" id="UP001597297">
    <property type="component" value="Unassembled WGS sequence"/>
</dbReference>
<feature type="coiled-coil region" evidence="1">
    <location>
        <begin position="84"/>
        <end position="118"/>
    </location>
</feature>
<evidence type="ECO:0000256" key="1">
    <source>
        <dbReference type="SAM" id="Coils"/>
    </source>
</evidence>
<proteinExistence type="predicted"/>
<dbReference type="InterPro" id="IPR011223">
    <property type="entry name" value="UCP028770"/>
</dbReference>
<evidence type="ECO:0000256" key="2">
    <source>
        <dbReference type="SAM" id="Phobius"/>
    </source>
</evidence>
<reference evidence="4" key="1">
    <citation type="journal article" date="2019" name="Int. J. Syst. Evol. Microbiol.">
        <title>The Global Catalogue of Microorganisms (GCM) 10K type strain sequencing project: providing services to taxonomists for standard genome sequencing and annotation.</title>
        <authorList>
            <consortium name="The Broad Institute Genomics Platform"/>
            <consortium name="The Broad Institute Genome Sequencing Center for Infectious Disease"/>
            <person name="Wu L."/>
            <person name="Ma J."/>
        </authorList>
    </citation>
    <scope>NUCLEOTIDE SEQUENCE [LARGE SCALE GENOMIC DNA]</scope>
    <source>
        <strain evidence="4">JCM 16545</strain>
    </source>
</reference>
<evidence type="ECO:0000313" key="4">
    <source>
        <dbReference type="Proteomes" id="UP001597297"/>
    </source>
</evidence>
<dbReference type="RefSeq" id="WP_377094948.1">
    <property type="nucleotide sequence ID" value="NZ_JBHSJM010000001.1"/>
</dbReference>
<organism evidence="3 4">
    <name type="scientific">Rubritalea spongiae</name>
    <dbReference type="NCBI Taxonomy" id="430797"/>
    <lineage>
        <taxon>Bacteria</taxon>
        <taxon>Pseudomonadati</taxon>
        <taxon>Verrucomicrobiota</taxon>
        <taxon>Verrucomicrobiia</taxon>
        <taxon>Verrucomicrobiales</taxon>
        <taxon>Rubritaleaceae</taxon>
        <taxon>Rubritalea</taxon>
    </lineage>
</organism>
<name>A0ABW5E2W0_9BACT</name>
<keyword evidence="1" id="KW-0175">Coiled coil</keyword>
<keyword evidence="2" id="KW-0472">Membrane</keyword>
<dbReference type="PIRSF" id="PIRSF028770">
    <property type="entry name" value="UCP028770"/>
    <property type="match status" value="1"/>
</dbReference>
<keyword evidence="2" id="KW-1133">Transmembrane helix</keyword>
<evidence type="ECO:0000313" key="3">
    <source>
        <dbReference type="EMBL" id="MFD2275200.1"/>
    </source>
</evidence>
<comment type="caution">
    <text evidence="3">The sequence shown here is derived from an EMBL/GenBank/DDBJ whole genome shotgun (WGS) entry which is preliminary data.</text>
</comment>
<gene>
    <name evidence="3" type="ORF">ACFSQZ_01855</name>
</gene>
<keyword evidence="4" id="KW-1185">Reference proteome</keyword>
<sequence>MFLDYFALFLLIFVVIAIFYGIIAIHDIPHEIAKKRNHPHEDAIGVAGWVSLFTLHLIWPLLWIWSMLYRPDRGWGLQNSSAPSSDQSEAIQQLRNEIEKLNREVTSLRDTKNDQHNTSL</sequence>